<dbReference type="Proteomes" id="UP001595776">
    <property type="component" value="Unassembled WGS sequence"/>
</dbReference>
<accession>A0ABV8U6V0</accession>
<dbReference type="Pfam" id="PF11795">
    <property type="entry name" value="DUF3322"/>
    <property type="match status" value="1"/>
</dbReference>
<evidence type="ECO:0000259" key="3">
    <source>
        <dbReference type="Pfam" id="PF11795"/>
    </source>
</evidence>
<feature type="domain" description="Wadjet protein JetD C-terminal" evidence="2">
    <location>
        <begin position="254"/>
        <end position="391"/>
    </location>
</feature>
<evidence type="ECO:0000259" key="2">
    <source>
        <dbReference type="Pfam" id="PF09983"/>
    </source>
</evidence>
<protein>
    <submittedName>
        <fullName evidence="4">Wadjet anti-phage system protein JetD domain-containing protein</fullName>
    </submittedName>
</protein>
<feature type="domain" description="DUF3322" evidence="3">
    <location>
        <begin position="34"/>
        <end position="194"/>
    </location>
</feature>
<feature type="region of interest" description="Disordered" evidence="1">
    <location>
        <begin position="390"/>
        <end position="416"/>
    </location>
</feature>
<dbReference type="InterPro" id="IPR024534">
    <property type="entry name" value="JetD_C"/>
</dbReference>
<dbReference type="EMBL" id="JBHSCR010000001">
    <property type="protein sequence ID" value="MFC4346574.1"/>
    <property type="molecule type" value="Genomic_DNA"/>
</dbReference>
<dbReference type="RefSeq" id="WP_068150334.1">
    <property type="nucleotide sequence ID" value="NZ_JBHSCR010000001.1"/>
</dbReference>
<sequence length="416" mass="46503">MTTIDLPEALQRELCKFADKYERATWSGAREPTLKSPSPTLIGQERERTDAALEHLCQARALKPVFGRRRDQAHVIERYKVADLESLSEQLSRSLLGDRIERGLASISHIYADRAEARNFQDWVIRAAAEKWRTGQSFYGYRIDSAFTLSKVVTVATSLIAGKGGGKTIRKFSTESVRDSKFVGDHQSKIQRLLVAYYGFEPETAPDFLSKFGLGTPAAPVFVSGQLKAVYDGHAGIDVGKVPFVGLPPNGAFSPALAVKAVLTIENWESFYRHIVEVPEREVIVLYTGGFASVETASILEKLISAGLDWFHWGDIDPYGLAIIQALEGAVGQPSKPHLMSPERLQEIGAWADRPANAKVLQDLADRDGWMQDLARYFLSEDRTRWLEQEMQDPEPIFRPSNVKPVENPPSEKPRY</sequence>
<evidence type="ECO:0000256" key="1">
    <source>
        <dbReference type="SAM" id="MobiDB-lite"/>
    </source>
</evidence>
<evidence type="ECO:0000313" key="5">
    <source>
        <dbReference type="Proteomes" id="UP001595776"/>
    </source>
</evidence>
<comment type="caution">
    <text evidence="4">The sequence shown here is derived from an EMBL/GenBank/DDBJ whole genome shotgun (WGS) entry which is preliminary data.</text>
</comment>
<organism evidence="4 5">
    <name type="scientific">Kordiimonas lipolytica</name>
    <dbReference type="NCBI Taxonomy" id="1662421"/>
    <lineage>
        <taxon>Bacteria</taxon>
        <taxon>Pseudomonadati</taxon>
        <taxon>Pseudomonadota</taxon>
        <taxon>Alphaproteobacteria</taxon>
        <taxon>Kordiimonadales</taxon>
        <taxon>Kordiimonadaceae</taxon>
        <taxon>Kordiimonas</taxon>
    </lineage>
</organism>
<dbReference type="InterPro" id="IPR024537">
    <property type="entry name" value="DUF3322"/>
</dbReference>
<dbReference type="Pfam" id="PF09983">
    <property type="entry name" value="JetD_C"/>
    <property type="match status" value="1"/>
</dbReference>
<evidence type="ECO:0000313" key="4">
    <source>
        <dbReference type="EMBL" id="MFC4346574.1"/>
    </source>
</evidence>
<name>A0ABV8U6V0_9PROT</name>
<keyword evidence="5" id="KW-1185">Reference proteome</keyword>
<reference evidence="5" key="1">
    <citation type="journal article" date="2019" name="Int. J. Syst. Evol. Microbiol.">
        <title>The Global Catalogue of Microorganisms (GCM) 10K type strain sequencing project: providing services to taxonomists for standard genome sequencing and annotation.</title>
        <authorList>
            <consortium name="The Broad Institute Genomics Platform"/>
            <consortium name="The Broad Institute Genome Sequencing Center for Infectious Disease"/>
            <person name="Wu L."/>
            <person name="Ma J."/>
        </authorList>
    </citation>
    <scope>NUCLEOTIDE SEQUENCE [LARGE SCALE GENOMIC DNA]</scope>
    <source>
        <strain evidence="5">CGMCC 1.15304</strain>
    </source>
</reference>
<gene>
    <name evidence="4" type="ORF">ACFO5Q_01780</name>
</gene>
<proteinExistence type="predicted"/>